<dbReference type="EMBL" id="JBHUMJ010000002">
    <property type="protein sequence ID" value="MFD2700476.1"/>
    <property type="molecule type" value="Genomic_DNA"/>
</dbReference>
<name>A0ABW5SL64_9BACL</name>
<organism evidence="2 3">
    <name type="scientific">Paenibacillus shunpengii</name>
    <dbReference type="NCBI Taxonomy" id="2054424"/>
    <lineage>
        <taxon>Bacteria</taxon>
        <taxon>Bacillati</taxon>
        <taxon>Bacillota</taxon>
        <taxon>Bacilli</taxon>
        <taxon>Bacillales</taxon>
        <taxon>Paenibacillaceae</taxon>
        <taxon>Paenibacillus</taxon>
    </lineage>
</organism>
<dbReference type="InterPro" id="IPR009875">
    <property type="entry name" value="PilZ_domain"/>
</dbReference>
<dbReference type="Pfam" id="PF07238">
    <property type="entry name" value="PilZ"/>
    <property type="match status" value="1"/>
</dbReference>
<dbReference type="SUPFAM" id="SSF141371">
    <property type="entry name" value="PilZ domain-like"/>
    <property type="match status" value="1"/>
</dbReference>
<evidence type="ECO:0000313" key="3">
    <source>
        <dbReference type="Proteomes" id="UP001597540"/>
    </source>
</evidence>
<protein>
    <submittedName>
        <fullName evidence="2">PilZ domain-containing protein</fullName>
    </submittedName>
</protein>
<comment type="caution">
    <text evidence="2">The sequence shown here is derived from an EMBL/GenBank/DDBJ whole genome shotgun (WGS) entry which is preliminary data.</text>
</comment>
<accession>A0ABW5SL64</accession>
<dbReference type="RefSeq" id="WP_090722542.1">
    <property type="nucleotide sequence ID" value="NZ_JBHUMJ010000002.1"/>
</dbReference>
<evidence type="ECO:0000313" key="2">
    <source>
        <dbReference type="EMBL" id="MFD2700476.1"/>
    </source>
</evidence>
<feature type="domain" description="PilZ" evidence="1">
    <location>
        <begin position="96"/>
        <end position="202"/>
    </location>
</feature>
<evidence type="ECO:0000259" key="1">
    <source>
        <dbReference type="Pfam" id="PF07238"/>
    </source>
</evidence>
<dbReference type="Proteomes" id="UP001597540">
    <property type="component" value="Unassembled WGS sequence"/>
</dbReference>
<dbReference type="Gene3D" id="2.40.10.220">
    <property type="entry name" value="predicted glycosyltransferase like domains"/>
    <property type="match status" value="1"/>
</dbReference>
<keyword evidence="3" id="KW-1185">Reference proteome</keyword>
<sequence length="222" mass="25178">MMSIDKINEASLIDCVVVVRSKLRSVGGRVSYIEGDVFEVMFEVEENIPFPLGNSVGITIYSDEGLIVFDTYPIASYLQRILCILPPNLQKKMLNRRKDVRIPVRHLNSCLESLLPQASSSPIVFEPGLQCDIKNISLGGLLFSIESPIPIQEKDIVRVNLDGKFRLNAIIRHHQNLDTEYRYGAEFVEMSKEDKHTLKSLIINQQATHRPMQIGIAHYLND</sequence>
<reference evidence="3" key="1">
    <citation type="journal article" date="2019" name="Int. J. Syst. Evol. Microbiol.">
        <title>The Global Catalogue of Microorganisms (GCM) 10K type strain sequencing project: providing services to taxonomists for standard genome sequencing and annotation.</title>
        <authorList>
            <consortium name="The Broad Institute Genomics Platform"/>
            <consortium name="The Broad Institute Genome Sequencing Center for Infectious Disease"/>
            <person name="Wu L."/>
            <person name="Ma J."/>
        </authorList>
    </citation>
    <scope>NUCLEOTIDE SEQUENCE [LARGE SCALE GENOMIC DNA]</scope>
    <source>
        <strain evidence="3">KCTC 33849</strain>
    </source>
</reference>
<gene>
    <name evidence="2" type="ORF">ACFSVM_08330</name>
</gene>
<proteinExistence type="predicted"/>